<dbReference type="GO" id="GO:0000160">
    <property type="term" value="P:phosphorelay signal transduction system"/>
    <property type="evidence" value="ECO:0007669"/>
    <property type="project" value="InterPro"/>
</dbReference>
<feature type="DNA-binding region" description="OmpR/PhoB-type" evidence="4">
    <location>
        <begin position="123"/>
        <end position="224"/>
    </location>
</feature>
<evidence type="ECO:0000256" key="1">
    <source>
        <dbReference type="ARBA" id="ARBA00023015"/>
    </source>
</evidence>
<dbReference type="CDD" id="cd00383">
    <property type="entry name" value="trans_reg_C"/>
    <property type="match status" value="1"/>
</dbReference>
<dbReference type="InterPro" id="IPR001867">
    <property type="entry name" value="OmpR/PhoB-type_DNA-bd"/>
</dbReference>
<proteinExistence type="predicted"/>
<evidence type="ECO:0000259" key="5">
    <source>
        <dbReference type="PROSITE" id="PS51755"/>
    </source>
</evidence>
<evidence type="ECO:0000313" key="6">
    <source>
        <dbReference type="EMBL" id="OEG08706.1"/>
    </source>
</evidence>
<dbReference type="SUPFAM" id="SSF46894">
    <property type="entry name" value="C-terminal effector domain of the bipartite response regulators"/>
    <property type="match status" value="1"/>
</dbReference>
<dbReference type="OrthoDB" id="2182291at2"/>
<dbReference type="Pfam" id="PF00486">
    <property type="entry name" value="Trans_reg_C"/>
    <property type="match status" value="1"/>
</dbReference>
<dbReference type="Proteomes" id="UP000095094">
    <property type="component" value="Unassembled WGS sequence"/>
</dbReference>
<dbReference type="EMBL" id="MIJY01000046">
    <property type="protein sequence ID" value="OEG08706.1"/>
    <property type="molecule type" value="Genomic_DNA"/>
</dbReference>
<evidence type="ECO:0000256" key="3">
    <source>
        <dbReference type="ARBA" id="ARBA00023163"/>
    </source>
</evidence>
<protein>
    <recommendedName>
        <fullName evidence="5">OmpR/PhoB-type domain-containing protein</fullName>
    </recommendedName>
</protein>
<dbReference type="RefSeq" id="WP_069665028.1">
    <property type="nucleotide sequence ID" value="NZ_JBHUJJ010000001.1"/>
</dbReference>
<comment type="caution">
    <text evidence="6">The sequence shown here is derived from an EMBL/GenBank/DDBJ whole genome shotgun (WGS) entry which is preliminary data.</text>
</comment>
<keyword evidence="7" id="KW-1185">Reference proteome</keyword>
<dbReference type="PROSITE" id="PS51755">
    <property type="entry name" value="OMPR_PHOB"/>
    <property type="match status" value="1"/>
</dbReference>
<keyword evidence="2 4" id="KW-0238">DNA-binding</keyword>
<keyword evidence="1" id="KW-0805">Transcription regulation</keyword>
<accession>A0A1E5G7M6</accession>
<dbReference type="GO" id="GO:0006355">
    <property type="term" value="P:regulation of DNA-templated transcription"/>
    <property type="evidence" value="ECO:0007669"/>
    <property type="project" value="InterPro"/>
</dbReference>
<dbReference type="GO" id="GO:0003677">
    <property type="term" value="F:DNA binding"/>
    <property type="evidence" value="ECO:0007669"/>
    <property type="project" value="UniProtKB-UniRule"/>
</dbReference>
<dbReference type="AlphaFoldDB" id="A0A1E5G7M6"/>
<evidence type="ECO:0000256" key="2">
    <source>
        <dbReference type="ARBA" id="ARBA00023125"/>
    </source>
</evidence>
<sequence>MYNIGYFSLRTPQNEYYKILKSDQQCSLELIETVCIEEVDRLDILIIEESKELNFTSICEHLLEIRKKSDVYILILADPEQTIFTSQMVYLKLGADGIYSEEADVLDLIVKNILKRVKKETIKKNMKRASFEIIPEKSCIVVNENQEIDLTRQEFLAMSILFNKRDQTVTYEDIYRGVWSKQTGEVQKNRVCNLVSHIRKKFDAVKESPIRLKTVRSIGYILESSSSKNEG</sequence>
<keyword evidence="3" id="KW-0804">Transcription</keyword>
<dbReference type="PATRIC" id="fig|332950.4.peg.3617"/>
<gene>
    <name evidence="6" type="ORF">BCR25_12265</name>
</gene>
<dbReference type="SMART" id="SM00862">
    <property type="entry name" value="Trans_reg_C"/>
    <property type="match status" value="1"/>
</dbReference>
<evidence type="ECO:0000256" key="4">
    <source>
        <dbReference type="PROSITE-ProRule" id="PRU01091"/>
    </source>
</evidence>
<dbReference type="InterPro" id="IPR016032">
    <property type="entry name" value="Sig_transdc_resp-reg_C-effctor"/>
</dbReference>
<reference evidence="7" key="1">
    <citation type="submission" date="2016-09" db="EMBL/GenBank/DDBJ databases">
        <authorList>
            <person name="Gulvik C.A."/>
        </authorList>
    </citation>
    <scope>NUCLEOTIDE SEQUENCE [LARGE SCALE GENOMIC DNA]</scope>
    <source>
        <strain evidence="7">LMG 8895</strain>
    </source>
</reference>
<name>A0A1E5G7M6_9ENTE</name>
<organism evidence="6 7">
    <name type="scientific">Enterococcus termitis</name>
    <dbReference type="NCBI Taxonomy" id="332950"/>
    <lineage>
        <taxon>Bacteria</taxon>
        <taxon>Bacillati</taxon>
        <taxon>Bacillota</taxon>
        <taxon>Bacilli</taxon>
        <taxon>Lactobacillales</taxon>
        <taxon>Enterococcaceae</taxon>
        <taxon>Enterococcus</taxon>
    </lineage>
</organism>
<dbReference type="InterPro" id="IPR036388">
    <property type="entry name" value="WH-like_DNA-bd_sf"/>
</dbReference>
<feature type="domain" description="OmpR/PhoB-type" evidence="5">
    <location>
        <begin position="123"/>
        <end position="224"/>
    </location>
</feature>
<dbReference type="Gene3D" id="1.10.10.10">
    <property type="entry name" value="Winged helix-like DNA-binding domain superfamily/Winged helix DNA-binding domain"/>
    <property type="match status" value="1"/>
</dbReference>
<evidence type="ECO:0000313" key="7">
    <source>
        <dbReference type="Proteomes" id="UP000095094"/>
    </source>
</evidence>